<proteinExistence type="predicted"/>
<dbReference type="EMBL" id="CP069040">
    <property type="protein sequence ID" value="QRD05208.1"/>
    <property type="molecule type" value="Genomic_DNA"/>
</dbReference>
<dbReference type="AlphaFoldDB" id="A0A7U2I8L7"/>
<feature type="non-terminal residue" evidence="1">
    <location>
        <position position="1"/>
    </location>
</feature>
<dbReference type="VEuPathDB" id="FungiDB:JI435_422140"/>
<organism evidence="1 2">
    <name type="scientific">Phaeosphaeria nodorum (strain SN15 / ATCC MYA-4574 / FGSC 10173)</name>
    <name type="common">Glume blotch fungus</name>
    <name type="synonym">Parastagonospora nodorum</name>
    <dbReference type="NCBI Taxonomy" id="321614"/>
    <lineage>
        <taxon>Eukaryota</taxon>
        <taxon>Fungi</taxon>
        <taxon>Dikarya</taxon>
        <taxon>Ascomycota</taxon>
        <taxon>Pezizomycotina</taxon>
        <taxon>Dothideomycetes</taxon>
        <taxon>Pleosporomycetidae</taxon>
        <taxon>Pleosporales</taxon>
        <taxon>Pleosporineae</taxon>
        <taxon>Phaeosphaeriaceae</taxon>
        <taxon>Parastagonospora</taxon>
    </lineage>
</organism>
<sequence>AFFCFISVRMPRTLPILISDGLVIPPVTTVSLHRPADSHYLRCTISTVDAWWNASCSYLFAFLAHDTFVSDCLSRSISAPTAVFYVALLSTRNNWNRGIYGTWGCVGLETLY</sequence>
<dbReference type="Proteomes" id="UP000663193">
    <property type="component" value="Chromosome 18"/>
</dbReference>
<keyword evidence="2" id="KW-1185">Reference proteome</keyword>
<evidence type="ECO:0000313" key="1">
    <source>
        <dbReference type="EMBL" id="QRD05208.1"/>
    </source>
</evidence>
<protein>
    <submittedName>
        <fullName evidence="1">Uncharacterized protein</fullName>
    </submittedName>
</protein>
<reference evidence="2" key="1">
    <citation type="journal article" date="2021" name="BMC Genomics">
        <title>Chromosome-level genome assembly and manually-curated proteome of model necrotroph Parastagonospora nodorum Sn15 reveals a genome-wide trove of candidate effector homologs, and redundancy of virulence-related functions within an accessory chromosome.</title>
        <authorList>
            <person name="Bertazzoni S."/>
            <person name="Jones D.A.B."/>
            <person name="Phan H.T."/>
            <person name="Tan K.-C."/>
            <person name="Hane J.K."/>
        </authorList>
    </citation>
    <scope>NUCLEOTIDE SEQUENCE [LARGE SCALE GENOMIC DNA]</scope>
    <source>
        <strain evidence="2">SN15 / ATCC MYA-4574 / FGSC 10173)</strain>
    </source>
</reference>
<gene>
    <name evidence="1" type="ORF">JI435_422140</name>
</gene>
<evidence type="ECO:0000313" key="2">
    <source>
        <dbReference type="Proteomes" id="UP000663193"/>
    </source>
</evidence>
<accession>A0A7U2I8L7</accession>
<name>A0A7U2I8L7_PHANO</name>